<evidence type="ECO:0000313" key="3">
    <source>
        <dbReference type="Proteomes" id="UP000321367"/>
    </source>
</evidence>
<dbReference type="OrthoDB" id="1524454at2"/>
<name>A0A5C6ZMI9_9FLAO</name>
<sequence length="183" mass="21314">MMNWIKEIDDITDKFAGKLKDLNKNELNWKPNSETWSIAQNINHLIVLNETYFSTFENLKKGKNKLPFISKIGFISAFMGKTILKAVSPDNQSKTKTFPIWEPEKSEISEDIHVEFQTHQNVLKKYIENSDNYLKNKMLISSPANKNIVYKLETAFDIIVTHEKRHLEQALKVNELRTKSTGR</sequence>
<gene>
    <name evidence="2" type="ORF">ES724_16235</name>
</gene>
<organism evidence="2 3">
    <name type="scientific">Gillisia hiemivivida</name>
    <dbReference type="NCBI Taxonomy" id="291190"/>
    <lineage>
        <taxon>Bacteria</taxon>
        <taxon>Pseudomonadati</taxon>
        <taxon>Bacteroidota</taxon>
        <taxon>Flavobacteriia</taxon>
        <taxon>Flavobacteriales</taxon>
        <taxon>Flavobacteriaceae</taxon>
        <taxon>Gillisia</taxon>
    </lineage>
</organism>
<dbReference type="InterPro" id="IPR034660">
    <property type="entry name" value="DinB/YfiT-like"/>
</dbReference>
<dbReference type="Pfam" id="PF12867">
    <property type="entry name" value="DinB_2"/>
    <property type="match status" value="1"/>
</dbReference>
<dbReference type="Gene3D" id="1.20.120.450">
    <property type="entry name" value="dinb family like domain"/>
    <property type="match status" value="1"/>
</dbReference>
<dbReference type="Proteomes" id="UP000321367">
    <property type="component" value="Unassembled WGS sequence"/>
</dbReference>
<feature type="domain" description="DinB-like" evidence="1">
    <location>
        <begin position="13"/>
        <end position="170"/>
    </location>
</feature>
<keyword evidence="3" id="KW-1185">Reference proteome</keyword>
<protein>
    <submittedName>
        <fullName evidence="2">DinB family protein</fullName>
    </submittedName>
</protein>
<dbReference type="SUPFAM" id="SSF109854">
    <property type="entry name" value="DinB/YfiT-like putative metalloenzymes"/>
    <property type="match status" value="1"/>
</dbReference>
<evidence type="ECO:0000259" key="1">
    <source>
        <dbReference type="Pfam" id="PF12867"/>
    </source>
</evidence>
<reference evidence="2 3" key="1">
    <citation type="submission" date="2019-08" db="EMBL/GenBank/DDBJ databases">
        <title>Genome sequence of Gillisia hiemivivida IC154 (type strain).</title>
        <authorList>
            <person name="Bowman J.P."/>
        </authorList>
    </citation>
    <scope>NUCLEOTIDE SEQUENCE [LARGE SCALE GENOMIC DNA]</scope>
    <source>
        <strain evidence="2 3">IC154</strain>
    </source>
</reference>
<dbReference type="AlphaFoldDB" id="A0A5C6ZMI9"/>
<accession>A0A5C6ZMI9</accession>
<proteinExistence type="predicted"/>
<comment type="caution">
    <text evidence="2">The sequence shown here is derived from an EMBL/GenBank/DDBJ whole genome shotgun (WGS) entry which is preliminary data.</text>
</comment>
<dbReference type="InterPro" id="IPR024775">
    <property type="entry name" value="DinB-like"/>
</dbReference>
<dbReference type="EMBL" id="VORY01000038">
    <property type="protein sequence ID" value="TXD91686.1"/>
    <property type="molecule type" value="Genomic_DNA"/>
</dbReference>
<dbReference type="RefSeq" id="WP_146934984.1">
    <property type="nucleotide sequence ID" value="NZ_CBCSHZ010000042.1"/>
</dbReference>
<evidence type="ECO:0000313" key="2">
    <source>
        <dbReference type="EMBL" id="TXD91686.1"/>
    </source>
</evidence>